<keyword evidence="3" id="KW-0326">Glycosidase</keyword>
<protein>
    <submittedName>
        <fullName evidence="5">Glycoside hydrolase family 1 protein</fullName>
    </submittedName>
</protein>
<keyword evidence="6" id="KW-1185">Reference proteome</keyword>
<reference evidence="5" key="1">
    <citation type="submission" date="2021-04" db="EMBL/GenBank/DDBJ databases">
        <authorList>
            <person name="Postec A."/>
        </authorList>
    </citation>
    <scope>NUCLEOTIDE SEQUENCE</scope>
    <source>
        <strain evidence="5">F1F22</strain>
    </source>
</reference>
<dbReference type="GO" id="GO:0008422">
    <property type="term" value="F:beta-glucosidase activity"/>
    <property type="evidence" value="ECO:0007669"/>
    <property type="project" value="TreeGrafter"/>
</dbReference>
<dbReference type="Pfam" id="PF00232">
    <property type="entry name" value="Glyco_hydro_1"/>
    <property type="match status" value="2"/>
</dbReference>
<dbReference type="AlphaFoldDB" id="A0AAX3BC23"/>
<evidence type="ECO:0000256" key="3">
    <source>
        <dbReference type="ARBA" id="ARBA00023295"/>
    </source>
</evidence>
<dbReference type="InterPro" id="IPR001360">
    <property type="entry name" value="Glyco_hydro_1"/>
</dbReference>
<dbReference type="RefSeq" id="WP_271434797.1">
    <property type="nucleotide sequence ID" value="NZ_CP073355.1"/>
</dbReference>
<evidence type="ECO:0000256" key="4">
    <source>
        <dbReference type="RuleBase" id="RU003690"/>
    </source>
</evidence>
<sequence length="450" mass="52221">MKALIHLSFRALGCKLGEDFLFGTATAALQIEGGDKNNNWYRWAEQGHIKDHTSPLRANDHWKRFKEDIELLAELGVQTHRMGLEWSRIEPEPGKFSREGIEHYIEEISLLAKYNIRPLVTLYHFSHPLWFEDKGGWENESSISDFLRYVEFVVSNLKHLVNDWVTINEPNVYLSYGYVLGSWPPGKQDSNAMIRAARNLSLAHIDAYKLIHSLQESEKEPTLVGVAHHLRVFSPLSPFSPLDHFSAFLNDFVFQGIFLEAMGKGKFLPPLGSGYPRGKGNFQDFIGINYYSRDKIQFIWNPPELFAKRVVAQGAPTNDLGWEIYPRGLSLLIKRVWKRYKLPIFITENGTCDREDRFRPQFLYDHLKEVASVIQQGIPVKRYYHWTLIDNFEWIEGESASFGLLANKYETQTRSWRNSAKFYQQICKTKSITPDMVEQYISNRSYVSLP</sequence>
<dbReference type="SUPFAM" id="SSF51445">
    <property type="entry name" value="(Trans)glycosidases"/>
    <property type="match status" value="1"/>
</dbReference>
<dbReference type="Gene3D" id="3.20.20.80">
    <property type="entry name" value="Glycosidases"/>
    <property type="match status" value="1"/>
</dbReference>
<organism evidence="5 6">
    <name type="scientific">Thermospira aquatica</name>
    <dbReference type="NCBI Taxonomy" id="2828656"/>
    <lineage>
        <taxon>Bacteria</taxon>
        <taxon>Pseudomonadati</taxon>
        <taxon>Spirochaetota</taxon>
        <taxon>Spirochaetia</taxon>
        <taxon>Brevinematales</taxon>
        <taxon>Thermospiraceae</taxon>
        <taxon>Thermospira</taxon>
    </lineage>
</organism>
<reference evidence="5" key="2">
    <citation type="submission" date="2022-06" db="EMBL/GenBank/DDBJ databases">
        <title>Thermospira aquatica gen. nov., sp. nov.</title>
        <authorList>
            <person name="Ben Ali Gam Z."/>
            <person name="Labat M."/>
        </authorList>
    </citation>
    <scope>NUCLEOTIDE SEQUENCE</scope>
    <source>
        <strain evidence="5">F1F22</strain>
    </source>
</reference>
<keyword evidence="2 5" id="KW-0378">Hydrolase</keyword>
<dbReference type="PRINTS" id="PR00131">
    <property type="entry name" value="GLHYDRLASE1"/>
</dbReference>
<comment type="similarity">
    <text evidence="1 4">Belongs to the glycosyl hydrolase 1 family.</text>
</comment>
<dbReference type="Proteomes" id="UP001056539">
    <property type="component" value="Chromosome"/>
</dbReference>
<gene>
    <name evidence="5" type="ORF">KDW03_09230</name>
</gene>
<proteinExistence type="inferred from homology"/>
<dbReference type="EMBL" id="CP073355">
    <property type="protein sequence ID" value="URA09660.1"/>
    <property type="molecule type" value="Genomic_DNA"/>
</dbReference>
<evidence type="ECO:0000256" key="1">
    <source>
        <dbReference type="ARBA" id="ARBA00010838"/>
    </source>
</evidence>
<dbReference type="KEGG" id="taqu:KDW03_09230"/>
<dbReference type="GO" id="GO:0005975">
    <property type="term" value="P:carbohydrate metabolic process"/>
    <property type="evidence" value="ECO:0007669"/>
    <property type="project" value="InterPro"/>
</dbReference>
<name>A0AAX3BC23_9SPIR</name>
<accession>A0AAX3BC23</accession>
<evidence type="ECO:0000256" key="2">
    <source>
        <dbReference type="ARBA" id="ARBA00022801"/>
    </source>
</evidence>
<dbReference type="InterPro" id="IPR017853">
    <property type="entry name" value="GH"/>
</dbReference>
<dbReference type="PANTHER" id="PTHR10353:SF209">
    <property type="entry name" value="GALACTOLIPID GALACTOSYLTRANSFERASE SFR2, CHLOROPLASTIC"/>
    <property type="match status" value="1"/>
</dbReference>
<evidence type="ECO:0000313" key="6">
    <source>
        <dbReference type="Proteomes" id="UP001056539"/>
    </source>
</evidence>
<evidence type="ECO:0000313" key="5">
    <source>
        <dbReference type="EMBL" id="URA09660.1"/>
    </source>
</evidence>
<dbReference type="PANTHER" id="PTHR10353">
    <property type="entry name" value="GLYCOSYL HYDROLASE"/>
    <property type="match status" value="1"/>
</dbReference>